<dbReference type="CDD" id="cd00862">
    <property type="entry name" value="ProRS_anticodon_zinc"/>
    <property type="match status" value="1"/>
</dbReference>
<evidence type="ECO:0000256" key="6">
    <source>
        <dbReference type="ARBA" id="ARBA00047671"/>
    </source>
</evidence>
<dbReference type="NCBIfam" id="TIGR00408">
    <property type="entry name" value="proS_fam_I"/>
    <property type="match status" value="1"/>
</dbReference>
<dbReference type="GeneID" id="74945581"/>
<dbReference type="SUPFAM" id="SSF64586">
    <property type="entry name" value="C-terminal domain of ProRS"/>
    <property type="match status" value="1"/>
</dbReference>
<dbReference type="InterPro" id="IPR004154">
    <property type="entry name" value="Anticodon-bd"/>
</dbReference>
<proteinExistence type="inferred from homology"/>
<evidence type="ECO:0000256" key="7">
    <source>
        <dbReference type="ARBA" id="ARBA00060806"/>
    </source>
</evidence>
<dbReference type="EMBL" id="CP007536">
    <property type="protein sequence ID" value="AIC14512.1"/>
    <property type="molecule type" value="Genomic_DNA"/>
</dbReference>
<dbReference type="CDD" id="cd00778">
    <property type="entry name" value="ProRS_core_arch_euk"/>
    <property type="match status" value="1"/>
</dbReference>
<dbReference type="InterPro" id="IPR002314">
    <property type="entry name" value="aa-tRNA-synt_IIb"/>
</dbReference>
<sequence>MNSPQQPPKEAVGITIKKSDDFSEWYTQVVMKAGLADYAPVKGFIVLRPYGYAVWESIRDILDRRFKETGHQNGFLPVLIPEGLLSKEEDHFAGFTPEVFWVTQAGNSDLGERLALRPTSETLAYSIFAKWITSYRDLPLKINFWNTALRAEIKATKPFIRTSEFLWQEGHTVHATEEDAEQEVMSILSIYRELIEDHLAVPAVRGFKSDKEKFVGAKYTTTLEGMMADGKALQMGTSHHLAQNFSKPFEIKYLGRDTKEHLAWQTSWGVSWRLIGAIIMVHGDDKGLILPPKIAPIQVVVVPIHKDKDAQAVKEKAHEIAQELKSAGIRVHVDDRDEYTSGWKFNEWEMKGVPLRINIGARDIEKGQVEFVRRDSRDIRDKIQSPRTDLVKRTNELLEEVQESLFAKAKALLDGYVSTPASYSEFKSIIEGKGGFARAGWCGEPKCELAIKEETGADIRVIPFDQDGMPEKCIYCGQAAKKVAMFGRAY</sequence>
<comment type="similarity">
    <text evidence="7 8">Belongs to the class-II aminoacyl-tRNA synthetase family. ProS type 3 subfamily.</text>
</comment>
<keyword evidence="3 8" id="KW-0067">ATP-binding</keyword>
<dbReference type="Gene3D" id="3.30.930.10">
    <property type="entry name" value="Bira Bifunctional Protein, Domain 2"/>
    <property type="match status" value="1"/>
</dbReference>
<dbReference type="Gene3D" id="3.40.50.800">
    <property type="entry name" value="Anticodon-binding domain"/>
    <property type="match status" value="1"/>
</dbReference>
<dbReference type="PROSITE" id="PS50862">
    <property type="entry name" value="AA_TRNA_LIGASE_II"/>
    <property type="match status" value="1"/>
</dbReference>
<dbReference type="GO" id="GO:0005524">
    <property type="term" value="F:ATP binding"/>
    <property type="evidence" value="ECO:0007669"/>
    <property type="project" value="UniProtKB-UniRule"/>
</dbReference>
<dbReference type="PANTHER" id="PTHR43382:SF2">
    <property type="entry name" value="BIFUNCTIONAL GLUTAMATE_PROLINE--TRNA LIGASE"/>
    <property type="match status" value="1"/>
</dbReference>
<comment type="catalytic activity">
    <reaction evidence="6 8">
        <text>tRNA(Pro) + L-proline + ATP = L-prolyl-tRNA(Pro) + AMP + diphosphate</text>
        <dbReference type="Rhea" id="RHEA:14305"/>
        <dbReference type="Rhea" id="RHEA-COMP:9700"/>
        <dbReference type="Rhea" id="RHEA-COMP:9702"/>
        <dbReference type="ChEBI" id="CHEBI:30616"/>
        <dbReference type="ChEBI" id="CHEBI:33019"/>
        <dbReference type="ChEBI" id="CHEBI:60039"/>
        <dbReference type="ChEBI" id="CHEBI:78442"/>
        <dbReference type="ChEBI" id="CHEBI:78532"/>
        <dbReference type="ChEBI" id="CHEBI:456215"/>
        <dbReference type="EC" id="6.1.1.15"/>
    </reaction>
</comment>
<evidence type="ECO:0000256" key="5">
    <source>
        <dbReference type="ARBA" id="ARBA00023146"/>
    </source>
</evidence>
<evidence type="ECO:0000256" key="3">
    <source>
        <dbReference type="ARBA" id="ARBA00022840"/>
    </source>
</evidence>
<comment type="function">
    <text evidence="8">Catalyzes the attachment of proline to tRNA(Pro) in a two-step reaction: proline is first activated by ATP to form Pro-AMP and then transferred to the acceptor end of tRNA(Pro).</text>
</comment>
<dbReference type="InterPro" id="IPR016061">
    <property type="entry name" value="Pro-tRNA_ligase_II_C"/>
</dbReference>
<comment type="subunit">
    <text evidence="8">Homodimer.</text>
</comment>
<dbReference type="STRING" id="926571.NVIE_003210"/>
<evidence type="ECO:0000313" key="10">
    <source>
        <dbReference type="EMBL" id="AIC14512.1"/>
    </source>
</evidence>
<evidence type="ECO:0000259" key="9">
    <source>
        <dbReference type="PROSITE" id="PS50862"/>
    </source>
</evidence>
<dbReference type="AlphaFoldDB" id="A0A060HMU1"/>
<dbReference type="Pfam" id="PF03129">
    <property type="entry name" value="HGTP_anticodon"/>
    <property type="match status" value="1"/>
</dbReference>
<keyword evidence="5 8" id="KW-0030">Aminoacyl-tRNA synthetase</keyword>
<accession>A0A060HMU1</accession>
<comment type="subcellular location">
    <subcellularLocation>
        <location evidence="8">Cytoplasm</location>
    </subcellularLocation>
</comment>
<keyword evidence="8" id="KW-0963">Cytoplasm</keyword>
<reference evidence="10 11" key="1">
    <citation type="journal article" date="2014" name="Int. J. Syst. Evol. Microbiol.">
        <title>Nitrososphaera viennensis gen. nov., sp. nov., an aerobic and mesophilic, ammonia-oxidizing archaeon from soil and a member of the archaeal phylum Thaumarchaeota.</title>
        <authorList>
            <person name="Stieglmeier M."/>
            <person name="Klingl A."/>
            <person name="Alves R.J."/>
            <person name="Rittmann S.K."/>
            <person name="Melcher M."/>
            <person name="Leisch N."/>
            <person name="Schleper C."/>
        </authorList>
    </citation>
    <scope>NUCLEOTIDE SEQUENCE [LARGE SCALE GENOMIC DNA]</scope>
    <source>
        <strain evidence="10">EN76</strain>
    </source>
</reference>
<dbReference type="GO" id="GO:0005737">
    <property type="term" value="C:cytoplasm"/>
    <property type="evidence" value="ECO:0007669"/>
    <property type="project" value="UniProtKB-SubCell"/>
</dbReference>
<dbReference type="FunFam" id="3.40.50.800:FF:000005">
    <property type="entry name" value="bifunctional glutamate/proline--tRNA ligase"/>
    <property type="match status" value="1"/>
</dbReference>
<dbReference type="InterPro" id="IPR017449">
    <property type="entry name" value="Pro-tRNA_synth_II"/>
</dbReference>
<keyword evidence="4 8" id="KW-0648">Protein biosynthesis</keyword>
<dbReference type="SMART" id="SM00946">
    <property type="entry name" value="ProRS-C_1"/>
    <property type="match status" value="1"/>
</dbReference>
<dbReference type="EC" id="6.1.1.15" evidence="8"/>
<comment type="domain">
    <text evidence="8">Consists of three domains: the N-terminal catalytic domain, the anticodon-binding domain and the C-terminal extension.</text>
</comment>
<dbReference type="InterPro" id="IPR036621">
    <property type="entry name" value="Anticodon-bd_dom_sf"/>
</dbReference>
<dbReference type="PANTHER" id="PTHR43382">
    <property type="entry name" value="PROLYL-TRNA SYNTHETASE"/>
    <property type="match status" value="1"/>
</dbReference>
<dbReference type="GO" id="GO:0006433">
    <property type="term" value="P:prolyl-tRNA aminoacylation"/>
    <property type="evidence" value="ECO:0007669"/>
    <property type="project" value="UniProtKB-UniRule"/>
</dbReference>
<gene>
    <name evidence="8 10" type="primary">proS</name>
    <name evidence="10" type="ORF">NVIE_003210</name>
</gene>
<dbReference type="Gene3D" id="3.30.110.30">
    <property type="entry name" value="C-terminal domain of ProRS"/>
    <property type="match status" value="1"/>
</dbReference>
<dbReference type="InterPro" id="IPR002316">
    <property type="entry name" value="Pro-tRNA-ligase_IIa"/>
</dbReference>
<protein>
    <recommendedName>
        <fullName evidence="8">Proline--tRNA ligase</fullName>
        <ecNumber evidence="8">6.1.1.15</ecNumber>
    </recommendedName>
    <alternativeName>
        <fullName evidence="8">Prolyl-tRNA synthetase</fullName>
        <shortName evidence="8">ProRS</shortName>
    </alternativeName>
</protein>
<feature type="domain" description="Aminoacyl-transfer RNA synthetases class-II family profile" evidence="9">
    <location>
        <begin position="43"/>
        <end position="291"/>
    </location>
</feature>
<dbReference type="Pfam" id="PF00587">
    <property type="entry name" value="tRNA-synt_2b"/>
    <property type="match status" value="1"/>
</dbReference>
<dbReference type="InterPro" id="IPR004499">
    <property type="entry name" value="Pro-tRNA-ligase_IIa_arc-type"/>
</dbReference>
<keyword evidence="11" id="KW-1185">Reference proteome</keyword>
<name>A0A060HMU1_9ARCH</name>
<dbReference type="HOGENOM" id="CLU_001882_4_2_2"/>
<evidence type="ECO:0000256" key="8">
    <source>
        <dbReference type="HAMAP-Rule" id="MF_01571"/>
    </source>
</evidence>
<dbReference type="FunFam" id="3.30.930.10:FF:000037">
    <property type="entry name" value="Proline--tRNA ligase"/>
    <property type="match status" value="1"/>
</dbReference>
<dbReference type="Pfam" id="PF09180">
    <property type="entry name" value="ProRS-C_1"/>
    <property type="match status" value="1"/>
</dbReference>
<dbReference type="Proteomes" id="UP000027093">
    <property type="component" value="Chromosome"/>
</dbReference>
<dbReference type="InterPro" id="IPR045864">
    <property type="entry name" value="aa-tRNA-synth_II/BPL/LPL"/>
</dbReference>
<dbReference type="KEGG" id="nvn:NVIE_003210"/>
<evidence type="ECO:0000256" key="2">
    <source>
        <dbReference type="ARBA" id="ARBA00022741"/>
    </source>
</evidence>
<dbReference type="SUPFAM" id="SSF52954">
    <property type="entry name" value="Class II aaRS ABD-related"/>
    <property type="match status" value="1"/>
</dbReference>
<dbReference type="SUPFAM" id="SSF55681">
    <property type="entry name" value="Class II aaRS and biotin synthetases"/>
    <property type="match status" value="1"/>
</dbReference>
<organism evidence="10 11">
    <name type="scientific">Nitrososphaera viennensis EN76</name>
    <dbReference type="NCBI Taxonomy" id="926571"/>
    <lineage>
        <taxon>Archaea</taxon>
        <taxon>Nitrososphaerota</taxon>
        <taxon>Nitrososphaeria</taxon>
        <taxon>Nitrososphaerales</taxon>
        <taxon>Nitrososphaeraceae</taxon>
        <taxon>Nitrososphaera</taxon>
    </lineage>
</organism>
<dbReference type="HAMAP" id="MF_01571">
    <property type="entry name" value="Pro_tRNA_synth_type3"/>
    <property type="match status" value="1"/>
</dbReference>
<evidence type="ECO:0000256" key="1">
    <source>
        <dbReference type="ARBA" id="ARBA00022598"/>
    </source>
</evidence>
<dbReference type="GO" id="GO:0017101">
    <property type="term" value="C:aminoacyl-tRNA synthetase multienzyme complex"/>
    <property type="evidence" value="ECO:0007669"/>
    <property type="project" value="TreeGrafter"/>
</dbReference>
<evidence type="ECO:0000256" key="4">
    <source>
        <dbReference type="ARBA" id="ARBA00022917"/>
    </source>
</evidence>
<dbReference type="PRINTS" id="PR01046">
    <property type="entry name" value="TRNASYNTHPRO"/>
</dbReference>
<evidence type="ECO:0000313" key="11">
    <source>
        <dbReference type="Proteomes" id="UP000027093"/>
    </source>
</evidence>
<keyword evidence="1 8" id="KW-0436">Ligase</keyword>
<dbReference type="InterPro" id="IPR006195">
    <property type="entry name" value="aa-tRNA-synth_II"/>
</dbReference>
<dbReference type="GO" id="GO:0004827">
    <property type="term" value="F:proline-tRNA ligase activity"/>
    <property type="evidence" value="ECO:0007669"/>
    <property type="project" value="UniProtKB-UniRule"/>
</dbReference>
<dbReference type="InterPro" id="IPR033721">
    <property type="entry name" value="ProRS_core_arch_euk"/>
</dbReference>
<dbReference type="RefSeq" id="WP_075053715.1">
    <property type="nucleotide sequence ID" value="NZ_CP007536.1"/>
</dbReference>
<keyword evidence="2 8" id="KW-0547">Nucleotide-binding</keyword>